<organism evidence="3 4">
    <name type="scientific">Corynebacterium breve</name>
    <dbReference type="NCBI Taxonomy" id="3049799"/>
    <lineage>
        <taxon>Bacteria</taxon>
        <taxon>Bacillati</taxon>
        <taxon>Actinomycetota</taxon>
        <taxon>Actinomycetes</taxon>
        <taxon>Mycobacteriales</taxon>
        <taxon>Corynebacteriaceae</taxon>
        <taxon>Corynebacterium</taxon>
    </lineage>
</organism>
<dbReference type="InterPro" id="IPR019236">
    <property type="entry name" value="APP1_cat"/>
</dbReference>
<dbReference type="InterPro" id="IPR052935">
    <property type="entry name" value="Mg2+_PAP"/>
</dbReference>
<dbReference type="EMBL" id="CP126969">
    <property type="protein sequence ID" value="WIM67832.1"/>
    <property type="molecule type" value="Genomic_DNA"/>
</dbReference>
<evidence type="ECO:0000256" key="1">
    <source>
        <dbReference type="SAM" id="MobiDB-lite"/>
    </source>
</evidence>
<reference evidence="3 4" key="1">
    <citation type="submission" date="2023-05" db="EMBL/GenBank/DDBJ databases">
        <title>Corynebacterium suedekumii sp. nov. and Corynebacterium breve sp. nov. isolated from raw cow's milk.</title>
        <authorList>
            <person name="Baer M.K."/>
            <person name="Mehl L."/>
            <person name="Hellmuth R."/>
            <person name="Marke G."/>
            <person name="Lipski A."/>
        </authorList>
    </citation>
    <scope>NUCLEOTIDE SEQUENCE [LARGE SCALE GENOMIC DNA]</scope>
    <source>
        <strain evidence="3 4">R4</strain>
    </source>
</reference>
<keyword evidence="4" id="KW-1185">Reference proteome</keyword>
<evidence type="ECO:0000313" key="4">
    <source>
        <dbReference type="Proteomes" id="UP001225598"/>
    </source>
</evidence>
<proteinExistence type="predicted"/>
<dbReference type="RefSeq" id="WP_284825156.1">
    <property type="nucleotide sequence ID" value="NZ_CP126969.1"/>
</dbReference>
<dbReference type="Proteomes" id="UP001225598">
    <property type="component" value="Chromosome"/>
</dbReference>
<feature type="domain" description="Phosphatidate phosphatase APP1 catalytic" evidence="2">
    <location>
        <begin position="137"/>
        <end position="287"/>
    </location>
</feature>
<dbReference type="PANTHER" id="PTHR28208">
    <property type="entry name" value="PHOSPHATIDATE PHOSPHATASE APP1"/>
    <property type="match status" value="1"/>
</dbReference>
<sequence>MGLADIVRNAENQINQAGIRRKAKRGWYPEAVGYTGYGSAKRARVLGRVMMGNEDDPNLEVMRGYRQFFTTQVPDIEVTVKLGSREVKSRTNYNGYIEVLIADHGLEPGWHDAEISVEGGNTAKAPVQIISDTAKLGLISDVDDTIMVTMLPRAVLAAWNSWVKKTSTRQPVPGMGKFYEHVLADDPEAPVFYLSTGAWNTYETLVSFIEKHDLPCGPLLLTDWGPTPTGLFRSGKEHKKVQLRNLIIEFPEIDWILVGDDGQHDPMIYGDVIFEHPDRIKEVAIRQLSPKEHVLSHGTTSALTQPEHYPDTPTVYGRDGHELLDERRRENHQNADK</sequence>
<accession>A0ABY8VFE2</accession>
<protein>
    <submittedName>
        <fullName evidence="3">DUF2183 domain-containing protein</fullName>
    </submittedName>
</protein>
<gene>
    <name evidence="3" type="ORF">QP027_00030</name>
</gene>
<dbReference type="Pfam" id="PF09949">
    <property type="entry name" value="APP1_cat"/>
    <property type="match status" value="1"/>
</dbReference>
<dbReference type="PANTHER" id="PTHR28208:SF3">
    <property type="entry name" value="PHOSPHATIDATE PHOSPHATASE APP1"/>
    <property type="match status" value="1"/>
</dbReference>
<evidence type="ECO:0000259" key="2">
    <source>
        <dbReference type="Pfam" id="PF09949"/>
    </source>
</evidence>
<evidence type="ECO:0000313" key="3">
    <source>
        <dbReference type="EMBL" id="WIM67832.1"/>
    </source>
</evidence>
<name>A0ABY8VFE2_9CORY</name>
<feature type="region of interest" description="Disordered" evidence="1">
    <location>
        <begin position="295"/>
        <end position="321"/>
    </location>
</feature>